<comment type="caution">
    <text evidence="2">The sequence shown here is derived from an EMBL/GenBank/DDBJ whole genome shotgun (WGS) entry which is preliminary data.</text>
</comment>
<dbReference type="InterPro" id="IPR027417">
    <property type="entry name" value="P-loop_NTPase"/>
</dbReference>
<feature type="domain" description="KAP NTPase" evidence="1">
    <location>
        <begin position="26"/>
        <end position="82"/>
    </location>
</feature>
<protein>
    <recommendedName>
        <fullName evidence="1">KAP NTPase domain-containing protein</fullName>
    </recommendedName>
</protein>
<dbReference type="EMBL" id="WTFN01000002">
    <property type="protein sequence ID" value="MWK54663.1"/>
    <property type="molecule type" value="Genomic_DNA"/>
</dbReference>
<dbReference type="Pfam" id="PF07693">
    <property type="entry name" value="KAP_NTPase"/>
    <property type="match status" value="1"/>
</dbReference>
<name>A0A7X3KT93_9GAMM</name>
<organism evidence="2 3">
    <name type="scientific">Metapseudomonas otitidis</name>
    <dbReference type="NCBI Taxonomy" id="319939"/>
    <lineage>
        <taxon>Bacteria</taxon>
        <taxon>Pseudomonadati</taxon>
        <taxon>Pseudomonadota</taxon>
        <taxon>Gammaproteobacteria</taxon>
        <taxon>Pseudomonadales</taxon>
        <taxon>Pseudomonadaceae</taxon>
        <taxon>Metapseudomonas</taxon>
    </lineage>
</organism>
<dbReference type="Gene3D" id="3.40.50.300">
    <property type="entry name" value="P-loop containing nucleotide triphosphate hydrolases"/>
    <property type="match status" value="1"/>
</dbReference>
<evidence type="ECO:0000313" key="3">
    <source>
        <dbReference type="Proteomes" id="UP000461288"/>
    </source>
</evidence>
<proteinExistence type="predicted"/>
<evidence type="ECO:0000313" key="2">
    <source>
        <dbReference type="EMBL" id="MWK54663.1"/>
    </source>
</evidence>
<accession>A0A7X3KT93</accession>
<dbReference type="SUPFAM" id="SSF52540">
    <property type="entry name" value="P-loop containing nucleoside triphosphate hydrolases"/>
    <property type="match status" value="1"/>
</dbReference>
<gene>
    <name evidence="2" type="ORF">GO594_01615</name>
</gene>
<evidence type="ECO:0000259" key="1">
    <source>
        <dbReference type="Pfam" id="PF07693"/>
    </source>
</evidence>
<dbReference type="AlphaFoldDB" id="A0A7X3KT93"/>
<dbReference type="Proteomes" id="UP000461288">
    <property type="component" value="Unassembled WGS sequence"/>
</dbReference>
<dbReference type="InterPro" id="IPR011646">
    <property type="entry name" value="KAP_P-loop"/>
</dbReference>
<reference evidence="2 3" key="1">
    <citation type="submission" date="2019-12" db="EMBL/GenBank/DDBJ databases">
        <title>Draft genome sequence of Pseudomonas otitidis recovered from a chicken carcass.</title>
        <authorList>
            <person name="Vieira T.R."/>
            <person name="Oliviera E.F.C."/>
            <person name="Silva N.M.V."/>
            <person name="Sambrano G.E."/>
            <person name="Cibulski S.P."/>
            <person name="Cardoso M.R.I."/>
        </authorList>
    </citation>
    <scope>NUCLEOTIDE SEQUENCE [LARGE SCALE GENOMIC DNA]</scope>
    <source>
        <strain evidence="2 3">25_K</strain>
    </source>
</reference>
<dbReference type="RefSeq" id="WP_160479534.1">
    <property type="nucleotide sequence ID" value="NZ_WTFN01000002.1"/>
</dbReference>
<sequence>MQYLPSKLSCFSDQPIKSQQDDHLKNNQYAKGLLEFIKIADAPITIGIQGGWGSGKTSLINLLQNELEASSDSLCINVNAWQQSLFANSGRSGGGCRS</sequence>